<accession>A0A699KUG6</accession>
<proteinExistence type="predicted"/>
<reference evidence="2" key="1">
    <citation type="journal article" date="2019" name="Sci. Rep.">
        <title>Draft genome of Tanacetum cinerariifolium, the natural source of mosquito coil.</title>
        <authorList>
            <person name="Yamashiro T."/>
            <person name="Shiraishi A."/>
            <person name="Satake H."/>
            <person name="Nakayama K."/>
        </authorList>
    </citation>
    <scope>NUCLEOTIDE SEQUENCE</scope>
</reference>
<sequence length="414" mass="46748">MRRVGKGFSRVETPLFEGMLIEQEIEEGGDVEEHLQDVTDDDAAQGDDTAAYGEVPTISQEPSIPFLTPPPQPPQDIPSTSQALEIKKLKRKVKKLKKGNMVKVLKLQRLQRVGTSHKVDTSEDTVMDDTSNQGRIIDELDKDDVVALMDDNEDEKKEEEAKVFEDDQVQGRQAESQAEIYKIDLDHASKVLSMQEDEPPEVQEVVDVVTNAKLITEVVTAVSIIVSGAEPKVPAATITIAPVRVTDASTRRKVVVIRDPEEESTTYSVILADTKSKDKGKGIMQKAKEDPTVQRYKVMKRKPQTKAQARKNMIMYLKNVVGFRLDYFKGMSYDDIRSIFEVKFNSNMDFLLKTKEQMEEEENIALQSINETPAQKAAKRRKLNEEVEDLKKHLEIVPDEDDDVYTEATPLARK</sequence>
<name>A0A699KUG6_TANCI</name>
<dbReference type="EMBL" id="BKCJ010555268">
    <property type="protein sequence ID" value="GFB11535.1"/>
    <property type="molecule type" value="Genomic_DNA"/>
</dbReference>
<organism evidence="2">
    <name type="scientific">Tanacetum cinerariifolium</name>
    <name type="common">Dalmatian daisy</name>
    <name type="synonym">Chrysanthemum cinerariifolium</name>
    <dbReference type="NCBI Taxonomy" id="118510"/>
    <lineage>
        <taxon>Eukaryota</taxon>
        <taxon>Viridiplantae</taxon>
        <taxon>Streptophyta</taxon>
        <taxon>Embryophyta</taxon>
        <taxon>Tracheophyta</taxon>
        <taxon>Spermatophyta</taxon>
        <taxon>Magnoliopsida</taxon>
        <taxon>eudicotyledons</taxon>
        <taxon>Gunneridae</taxon>
        <taxon>Pentapetalae</taxon>
        <taxon>asterids</taxon>
        <taxon>campanulids</taxon>
        <taxon>Asterales</taxon>
        <taxon>Asteraceae</taxon>
        <taxon>Asteroideae</taxon>
        <taxon>Anthemideae</taxon>
        <taxon>Anthemidinae</taxon>
        <taxon>Tanacetum</taxon>
    </lineage>
</organism>
<evidence type="ECO:0000256" key="1">
    <source>
        <dbReference type="SAM" id="MobiDB-lite"/>
    </source>
</evidence>
<gene>
    <name evidence="2" type="ORF">Tci_683506</name>
</gene>
<evidence type="ECO:0000313" key="2">
    <source>
        <dbReference type="EMBL" id="GFB11535.1"/>
    </source>
</evidence>
<feature type="compositionally biased region" description="Pro residues" evidence="1">
    <location>
        <begin position="67"/>
        <end position="76"/>
    </location>
</feature>
<comment type="caution">
    <text evidence="2">The sequence shown here is derived from an EMBL/GenBank/DDBJ whole genome shotgun (WGS) entry which is preliminary data.</text>
</comment>
<dbReference type="AlphaFoldDB" id="A0A699KUG6"/>
<feature type="non-terminal residue" evidence="2">
    <location>
        <position position="414"/>
    </location>
</feature>
<protein>
    <submittedName>
        <fullName evidence="2">Uncharacterized protein</fullName>
    </submittedName>
</protein>
<feature type="region of interest" description="Disordered" evidence="1">
    <location>
        <begin position="30"/>
        <end position="81"/>
    </location>
</feature>